<feature type="domain" description="XRRM" evidence="9">
    <location>
        <begin position="303"/>
        <end position="432"/>
    </location>
</feature>
<proteinExistence type="predicted"/>
<evidence type="ECO:0000256" key="5">
    <source>
        <dbReference type="PROSITE-ProRule" id="PRU00332"/>
    </source>
</evidence>
<dbReference type="Gene3D" id="1.10.10.10">
    <property type="entry name" value="Winged helix-like DNA-binding domain superfamily/Winged helix DNA-binding domain"/>
    <property type="match status" value="1"/>
</dbReference>
<dbReference type="GO" id="GO:0005634">
    <property type="term" value="C:nucleus"/>
    <property type="evidence" value="ECO:0007669"/>
    <property type="project" value="UniProtKB-SubCell"/>
</dbReference>
<dbReference type="InterPro" id="IPR012677">
    <property type="entry name" value="Nucleotide-bd_a/b_plait_sf"/>
</dbReference>
<dbReference type="FunFam" id="1.10.10.10:FF:000795">
    <property type="entry name" value="La protein 2"/>
    <property type="match status" value="1"/>
</dbReference>
<evidence type="ECO:0000256" key="1">
    <source>
        <dbReference type="ARBA" id="ARBA00004123"/>
    </source>
</evidence>
<feature type="compositionally biased region" description="Basic and acidic residues" evidence="6">
    <location>
        <begin position="429"/>
        <end position="443"/>
    </location>
</feature>
<dbReference type="Pfam" id="PF08777">
    <property type="entry name" value="RRM_3"/>
    <property type="match status" value="1"/>
</dbReference>
<dbReference type="PROSITE" id="PS51939">
    <property type="entry name" value="XRRM"/>
    <property type="match status" value="1"/>
</dbReference>
<organism evidence="10 11">
    <name type="scientific">Kingdonia uniflora</name>
    <dbReference type="NCBI Taxonomy" id="39325"/>
    <lineage>
        <taxon>Eukaryota</taxon>
        <taxon>Viridiplantae</taxon>
        <taxon>Streptophyta</taxon>
        <taxon>Embryophyta</taxon>
        <taxon>Tracheophyta</taxon>
        <taxon>Spermatophyta</taxon>
        <taxon>Magnoliopsida</taxon>
        <taxon>Ranunculales</taxon>
        <taxon>Circaeasteraceae</taxon>
        <taxon>Kingdonia</taxon>
    </lineage>
</organism>
<dbReference type="SUPFAM" id="SSF46785">
    <property type="entry name" value="Winged helix' DNA-binding domain"/>
    <property type="match status" value="1"/>
</dbReference>
<feature type="domain" description="HTH La-type RNA-binding" evidence="8">
    <location>
        <begin position="8"/>
        <end position="112"/>
    </location>
</feature>
<gene>
    <name evidence="10" type="ORF">GIB67_010964</name>
</gene>
<dbReference type="Pfam" id="PF00076">
    <property type="entry name" value="RRM_1"/>
    <property type="match status" value="1"/>
</dbReference>
<dbReference type="InterPro" id="IPR036388">
    <property type="entry name" value="WH-like_DNA-bd_sf"/>
</dbReference>
<accession>A0A7J7LTP0</accession>
<dbReference type="InterPro" id="IPR006630">
    <property type="entry name" value="La_HTH"/>
</dbReference>
<dbReference type="SMART" id="SM00715">
    <property type="entry name" value="LA"/>
    <property type="match status" value="1"/>
</dbReference>
<dbReference type="SMART" id="SM00360">
    <property type="entry name" value="RRM"/>
    <property type="match status" value="2"/>
</dbReference>
<sequence length="455" mass="50414">MQATMAATPLNEETEKKVLRQVEFYFSDSNLPRDGFLKKSINETEDGFISLALICSFSRMRTHLGLGEDVKADDVSEETVKSVAETLRKSTFLKVSEDGKKIGRRSKFSEEVVEQVDIRTVAVSPLEYDVTREDVESFFAQYGKVNSVRLPRHVADKRVFCGTALVEFSSEEDAINILTQTLTYAGVGLEVKAKKDFDVEREKALAEFEINLSTKGSTNKSGSNADSNYPKGLIVSFTLKHISAGGNAENENRQTSDESKQETSETVTEGGEKVNEEALEDDGEKKAKDAVDEVENKSPEKASEESGEKARVGERQSAAMNKDNKDMVLREDLKEVFQKFGNVKYIDYQMGGDSGYIRFEEPESAQKARAAAVLAESGLAVKNFFASLEPVLGDAEKEYWSALLRGSQDRRGGFKGNRGRGGRSYRGGRHGDGKFSRSRDNDSTGRPNKSQKVRV</sequence>
<dbReference type="PROSITE" id="PS50961">
    <property type="entry name" value="HTH_LA"/>
    <property type="match status" value="1"/>
</dbReference>
<evidence type="ECO:0000256" key="2">
    <source>
        <dbReference type="ARBA" id="ARBA00022884"/>
    </source>
</evidence>
<evidence type="ECO:0000313" key="10">
    <source>
        <dbReference type="EMBL" id="KAF6145918.1"/>
    </source>
</evidence>
<evidence type="ECO:0008006" key="12">
    <source>
        <dbReference type="Google" id="ProtNLM"/>
    </source>
</evidence>
<dbReference type="AlphaFoldDB" id="A0A7J7LTP0"/>
<keyword evidence="11" id="KW-1185">Reference proteome</keyword>
<dbReference type="PANTHER" id="PTHR22792">
    <property type="entry name" value="LUPUS LA PROTEIN-RELATED"/>
    <property type="match status" value="1"/>
</dbReference>
<dbReference type="SUPFAM" id="SSF54928">
    <property type="entry name" value="RNA-binding domain, RBD"/>
    <property type="match status" value="1"/>
</dbReference>
<keyword evidence="3" id="KW-0539">Nucleus</keyword>
<evidence type="ECO:0000259" key="8">
    <source>
        <dbReference type="PROSITE" id="PS50961"/>
    </source>
</evidence>
<evidence type="ECO:0000256" key="4">
    <source>
        <dbReference type="ARBA" id="ARBA00057261"/>
    </source>
</evidence>
<feature type="region of interest" description="Disordered" evidence="6">
    <location>
        <begin position="245"/>
        <end position="325"/>
    </location>
</feature>
<dbReference type="GO" id="GO:1990904">
    <property type="term" value="C:ribonucleoprotein complex"/>
    <property type="evidence" value="ECO:0007669"/>
    <property type="project" value="UniProtKB-UniRule"/>
</dbReference>
<feature type="compositionally biased region" description="Basic residues" evidence="6">
    <location>
        <begin position="417"/>
        <end position="428"/>
    </location>
</feature>
<dbReference type="PRINTS" id="PR00302">
    <property type="entry name" value="LUPUSLA"/>
</dbReference>
<reference evidence="10 11" key="1">
    <citation type="journal article" date="2020" name="IScience">
        <title>Genome Sequencing of the Endangered Kingdonia uniflora (Circaeasteraceae, Ranunculales) Reveals Potential Mechanisms of Evolutionary Specialization.</title>
        <authorList>
            <person name="Sun Y."/>
            <person name="Deng T."/>
            <person name="Zhang A."/>
            <person name="Moore M.J."/>
            <person name="Landis J.B."/>
            <person name="Lin N."/>
            <person name="Zhang H."/>
            <person name="Zhang X."/>
            <person name="Huang J."/>
            <person name="Zhang X."/>
            <person name="Sun H."/>
            <person name="Wang H."/>
        </authorList>
    </citation>
    <scope>NUCLEOTIDE SEQUENCE [LARGE SCALE GENOMIC DNA]</scope>
    <source>
        <strain evidence="10">TB1705</strain>
        <tissue evidence="10">Leaf</tissue>
    </source>
</reference>
<dbReference type="CDD" id="cd12291">
    <property type="entry name" value="RRM1_La"/>
    <property type="match status" value="1"/>
</dbReference>
<dbReference type="Pfam" id="PF05383">
    <property type="entry name" value="La"/>
    <property type="match status" value="1"/>
</dbReference>
<dbReference type="GO" id="GO:0006396">
    <property type="term" value="P:RNA processing"/>
    <property type="evidence" value="ECO:0007669"/>
    <property type="project" value="InterPro"/>
</dbReference>
<comment type="caution">
    <text evidence="10">The sequence shown here is derived from an EMBL/GenBank/DDBJ whole genome shotgun (WGS) entry which is preliminary data.</text>
</comment>
<dbReference type="EMBL" id="JACGCM010002024">
    <property type="protein sequence ID" value="KAF6145918.1"/>
    <property type="molecule type" value="Genomic_DNA"/>
</dbReference>
<feature type="domain" description="RRM" evidence="7">
    <location>
        <begin position="119"/>
        <end position="204"/>
    </location>
</feature>
<protein>
    <recommendedName>
        <fullName evidence="12">La protein 1</fullName>
    </recommendedName>
</protein>
<dbReference type="InterPro" id="IPR036390">
    <property type="entry name" value="WH_DNA-bd_sf"/>
</dbReference>
<dbReference type="OrthoDB" id="439993at2759"/>
<dbReference type="InterPro" id="IPR000504">
    <property type="entry name" value="RRM_dom"/>
</dbReference>
<dbReference type="InterPro" id="IPR045180">
    <property type="entry name" value="La_dom_prot"/>
</dbReference>
<dbReference type="PROSITE" id="PS50102">
    <property type="entry name" value="RRM"/>
    <property type="match status" value="1"/>
</dbReference>
<evidence type="ECO:0000259" key="9">
    <source>
        <dbReference type="PROSITE" id="PS51939"/>
    </source>
</evidence>
<dbReference type="CDD" id="cd08030">
    <property type="entry name" value="LA_like_plant"/>
    <property type="match status" value="1"/>
</dbReference>
<dbReference type="InterPro" id="IPR002344">
    <property type="entry name" value="Lupus_La"/>
</dbReference>
<comment type="function">
    <text evidence="4">Binds to the 3' poly(U) terminus of nascent RNA polymerase III transcripts, protecting them from exonuclease digestion and facilitating their folding and maturation.</text>
</comment>
<dbReference type="InterPro" id="IPR014886">
    <property type="entry name" value="La_xRRM"/>
</dbReference>
<feature type="compositionally biased region" description="Basic and acidic residues" evidence="6">
    <location>
        <begin position="283"/>
        <end position="314"/>
    </location>
</feature>
<dbReference type="Proteomes" id="UP000541444">
    <property type="component" value="Unassembled WGS sequence"/>
</dbReference>
<feature type="region of interest" description="Disordered" evidence="6">
    <location>
        <begin position="409"/>
        <end position="455"/>
    </location>
</feature>
<evidence type="ECO:0000256" key="6">
    <source>
        <dbReference type="SAM" id="MobiDB-lite"/>
    </source>
</evidence>
<dbReference type="GO" id="GO:0003729">
    <property type="term" value="F:mRNA binding"/>
    <property type="evidence" value="ECO:0007669"/>
    <property type="project" value="TreeGrafter"/>
</dbReference>
<feature type="compositionally biased region" description="Basic and acidic residues" evidence="6">
    <location>
        <begin position="250"/>
        <end position="263"/>
    </location>
</feature>
<comment type="subcellular location">
    <subcellularLocation>
        <location evidence="1">Nucleus</location>
    </subcellularLocation>
</comment>
<keyword evidence="2 5" id="KW-0694">RNA-binding</keyword>
<evidence type="ECO:0000259" key="7">
    <source>
        <dbReference type="PROSITE" id="PS50102"/>
    </source>
</evidence>
<dbReference type="InterPro" id="IPR035979">
    <property type="entry name" value="RBD_domain_sf"/>
</dbReference>
<evidence type="ECO:0000313" key="11">
    <source>
        <dbReference type="Proteomes" id="UP000541444"/>
    </source>
</evidence>
<evidence type="ECO:0000256" key="3">
    <source>
        <dbReference type="ARBA" id="ARBA00023242"/>
    </source>
</evidence>
<dbReference type="Gene3D" id="3.30.70.330">
    <property type="match status" value="2"/>
</dbReference>
<dbReference type="PANTHER" id="PTHR22792:SF140">
    <property type="entry name" value="ACHILLES, ISOFORM A"/>
    <property type="match status" value="1"/>
</dbReference>
<name>A0A7J7LTP0_9MAGN</name>